<dbReference type="PANTHER" id="PTHR30250">
    <property type="entry name" value="PST FAMILY PREDICTED COLANIC ACID TRANSPORTER"/>
    <property type="match status" value="1"/>
</dbReference>
<evidence type="ECO:0000256" key="1">
    <source>
        <dbReference type="ARBA" id="ARBA00004651"/>
    </source>
</evidence>
<dbReference type="AlphaFoldDB" id="A0A6N3AWJ6"/>
<dbReference type="GO" id="GO:0005886">
    <property type="term" value="C:plasma membrane"/>
    <property type="evidence" value="ECO:0007669"/>
    <property type="project" value="UniProtKB-SubCell"/>
</dbReference>
<protein>
    <submittedName>
        <fullName evidence="7">Polysaccharide biosynthesis protein</fullName>
    </submittedName>
</protein>
<sequence length="516" mass="59295">MKNNSYSKKALYNTSMNMLVRLMTLLSSFIMKTVMIHYMGIEYTGLSSLFTDILTIFSFAELGIGSAITFALYKPINDKDYQKIAQLMNFYKKAYMLIGSFIFIIGVALIPGLPFMVKNVPNISESITLIYLLYLINTVSSYFLIYKSALLTANQKNYVISFIQVIFNIVRTILGVVMIVLFENFLLYLSFDILLIVIQNIIIFFFANNEFREIKSVSNADLPSTERKRLLGDIHALALYQISNVIVSGTDSIIISSIMGTGSVAFFANYRFIERSVDTFMAQITSSITPTLGNLAINDKERQEENFDNLNFLIFWITAVTALLLYFLTDPFISVWLGKKFILNKWILIGFVVDYILVNLVRPVAAYRNANGLFIQGKYRPLAMAILNVIISIVLVIYLGIEGAIWGTVFSRLITQTWFDPLVLYKYTFKKSVKIYLYQYFKRISVIFGQGIVISLILKTLFAIFKVNHQVISIIIIGIIVFFISNFILWLIYHNKKEFLFIKIYIYKILSRIKKN</sequence>
<accession>A0A6N3AWJ6</accession>
<feature type="transmembrane region" description="Helical" evidence="6">
    <location>
        <begin position="94"/>
        <end position="117"/>
    </location>
</feature>
<evidence type="ECO:0000256" key="2">
    <source>
        <dbReference type="ARBA" id="ARBA00022475"/>
    </source>
</evidence>
<dbReference type="PANTHER" id="PTHR30250:SF26">
    <property type="entry name" value="PSMA PROTEIN"/>
    <property type="match status" value="1"/>
</dbReference>
<gene>
    <name evidence="7" type="ORF">EFLFYP64_00902</name>
</gene>
<evidence type="ECO:0000256" key="5">
    <source>
        <dbReference type="ARBA" id="ARBA00023136"/>
    </source>
</evidence>
<dbReference type="RefSeq" id="WP_104832776.1">
    <property type="nucleotide sequence ID" value="NZ_CABHHT010000003.1"/>
</dbReference>
<feature type="transmembrane region" description="Helical" evidence="6">
    <location>
        <begin position="382"/>
        <end position="399"/>
    </location>
</feature>
<reference evidence="7" key="1">
    <citation type="submission" date="2019-11" db="EMBL/GenBank/DDBJ databases">
        <authorList>
            <person name="Feng L."/>
        </authorList>
    </citation>
    <scope>NUCLEOTIDE SEQUENCE</scope>
    <source>
        <strain evidence="7">EFaeciumLFYP64</strain>
    </source>
</reference>
<comment type="subcellular location">
    <subcellularLocation>
        <location evidence="1">Cell membrane</location>
        <topology evidence="1">Multi-pass membrane protein</topology>
    </subcellularLocation>
</comment>
<name>A0A6N3AWJ6_ENTFC</name>
<feature type="transmembrane region" description="Helical" evidence="6">
    <location>
        <begin position="20"/>
        <end position="41"/>
    </location>
</feature>
<evidence type="ECO:0000256" key="4">
    <source>
        <dbReference type="ARBA" id="ARBA00022989"/>
    </source>
</evidence>
<dbReference type="EMBL" id="CACRTQ010000019">
    <property type="protein sequence ID" value="VYT94538.1"/>
    <property type="molecule type" value="Genomic_DNA"/>
</dbReference>
<feature type="transmembrane region" description="Helical" evidence="6">
    <location>
        <begin position="129"/>
        <end position="146"/>
    </location>
</feature>
<keyword evidence="5 6" id="KW-0472">Membrane</keyword>
<feature type="transmembrane region" description="Helical" evidence="6">
    <location>
        <begin position="341"/>
        <end position="361"/>
    </location>
</feature>
<keyword evidence="3 6" id="KW-0812">Transmembrane</keyword>
<evidence type="ECO:0000256" key="3">
    <source>
        <dbReference type="ARBA" id="ARBA00022692"/>
    </source>
</evidence>
<keyword evidence="2" id="KW-1003">Cell membrane</keyword>
<proteinExistence type="predicted"/>
<keyword evidence="4 6" id="KW-1133">Transmembrane helix</keyword>
<feature type="transmembrane region" description="Helical" evidence="6">
    <location>
        <begin position="53"/>
        <end position="73"/>
    </location>
</feature>
<feature type="transmembrane region" description="Helical" evidence="6">
    <location>
        <begin position="446"/>
        <end position="465"/>
    </location>
</feature>
<evidence type="ECO:0000256" key="6">
    <source>
        <dbReference type="SAM" id="Phobius"/>
    </source>
</evidence>
<evidence type="ECO:0000313" key="7">
    <source>
        <dbReference type="EMBL" id="VYT94538.1"/>
    </source>
</evidence>
<feature type="transmembrane region" description="Helical" evidence="6">
    <location>
        <begin position="253"/>
        <end position="273"/>
    </location>
</feature>
<feature type="transmembrane region" description="Helical" evidence="6">
    <location>
        <begin position="158"/>
        <end position="182"/>
    </location>
</feature>
<feature type="transmembrane region" description="Helical" evidence="6">
    <location>
        <begin position="310"/>
        <end position="329"/>
    </location>
</feature>
<feature type="transmembrane region" description="Helical" evidence="6">
    <location>
        <begin position="188"/>
        <end position="209"/>
    </location>
</feature>
<organism evidence="7">
    <name type="scientific">Enterococcus faecium</name>
    <name type="common">Streptococcus faecium</name>
    <dbReference type="NCBI Taxonomy" id="1352"/>
    <lineage>
        <taxon>Bacteria</taxon>
        <taxon>Bacillati</taxon>
        <taxon>Bacillota</taxon>
        <taxon>Bacilli</taxon>
        <taxon>Lactobacillales</taxon>
        <taxon>Enterococcaceae</taxon>
        <taxon>Enterococcus</taxon>
    </lineage>
</organism>
<dbReference type="InterPro" id="IPR050833">
    <property type="entry name" value="Poly_Biosynth_Transport"/>
</dbReference>
<feature type="transmembrane region" description="Helical" evidence="6">
    <location>
        <begin position="471"/>
        <end position="493"/>
    </location>
</feature>